<keyword evidence="1" id="KW-1133">Transmembrane helix</keyword>
<evidence type="ECO:0000256" key="1">
    <source>
        <dbReference type="SAM" id="Phobius"/>
    </source>
</evidence>
<proteinExistence type="predicted"/>
<dbReference type="AlphaFoldDB" id="A0A376W925"/>
<protein>
    <submittedName>
        <fullName evidence="3">TraG-like protein, N-terminal region</fullName>
    </submittedName>
</protein>
<dbReference type="Pfam" id="PF07916">
    <property type="entry name" value="TraG_N"/>
    <property type="match status" value="1"/>
</dbReference>
<sequence length="141" mass="15602">MTTNNYLEYFLTLLGWLVNNGLWDLLIGTGLFALPLAFKVIGIWLKVREEGADEGNKGMLSLPRIENALYGAFFVMVASCVPLVQVTLDTLKFDRSRAQTCGVWTPKAPGTPVIRGLSAAWEIRRRRPRSGGLLCTSFPKG</sequence>
<keyword evidence="1" id="KW-0812">Transmembrane</keyword>
<feature type="transmembrane region" description="Helical" evidence="1">
    <location>
        <begin position="68"/>
        <end position="88"/>
    </location>
</feature>
<gene>
    <name evidence="3" type="ORF">NCTC9081_06142</name>
</gene>
<organism evidence="3 4">
    <name type="scientific">Escherichia coli</name>
    <dbReference type="NCBI Taxonomy" id="562"/>
    <lineage>
        <taxon>Bacteria</taxon>
        <taxon>Pseudomonadati</taxon>
        <taxon>Pseudomonadota</taxon>
        <taxon>Gammaproteobacteria</taxon>
        <taxon>Enterobacterales</taxon>
        <taxon>Enterobacteriaceae</taxon>
        <taxon>Escherichia</taxon>
    </lineage>
</organism>
<reference evidence="3 4" key="1">
    <citation type="submission" date="2018-06" db="EMBL/GenBank/DDBJ databases">
        <authorList>
            <consortium name="Pathogen Informatics"/>
            <person name="Doyle S."/>
        </authorList>
    </citation>
    <scope>NUCLEOTIDE SEQUENCE [LARGE SCALE GENOMIC DNA]</scope>
    <source>
        <strain evidence="3 4">NCTC9081</strain>
    </source>
</reference>
<name>A0A376W925_ECOLX</name>
<feature type="transmembrane region" description="Helical" evidence="1">
    <location>
        <begin position="25"/>
        <end position="47"/>
    </location>
</feature>
<evidence type="ECO:0000259" key="2">
    <source>
        <dbReference type="Pfam" id="PF07916"/>
    </source>
</evidence>
<accession>A0A376W925</accession>
<dbReference type="InterPro" id="IPR012931">
    <property type="entry name" value="TraG_N_Proteobacteria"/>
</dbReference>
<dbReference type="Proteomes" id="UP000254716">
    <property type="component" value="Unassembled WGS sequence"/>
</dbReference>
<evidence type="ECO:0000313" key="4">
    <source>
        <dbReference type="Proteomes" id="UP000254716"/>
    </source>
</evidence>
<evidence type="ECO:0000313" key="3">
    <source>
        <dbReference type="EMBL" id="STJ20556.1"/>
    </source>
</evidence>
<feature type="domain" description="TraG N-terminal Proteobacteria" evidence="2">
    <location>
        <begin position="8"/>
        <end position="106"/>
    </location>
</feature>
<dbReference type="EMBL" id="UGCV01000008">
    <property type="protein sequence ID" value="STJ20556.1"/>
    <property type="molecule type" value="Genomic_DNA"/>
</dbReference>
<keyword evidence="1" id="KW-0472">Membrane</keyword>